<dbReference type="NCBIfam" id="NF038402">
    <property type="entry name" value="TroA_like"/>
    <property type="match status" value="1"/>
</dbReference>
<dbReference type="Gene3D" id="3.40.50.1980">
    <property type="entry name" value="Nitrogenase molybdenum iron protein domain"/>
    <property type="match status" value="2"/>
</dbReference>
<gene>
    <name evidence="4" type="ORF">DYP60_10410</name>
</gene>
<evidence type="ECO:0000313" key="5">
    <source>
        <dbReference type="Proteomes" id="UP000264002"/>
    </source>
</evidence>
<dbReference type="GO" id="GO:0071281">
    <property type="term" value="P:cellular response to iron ion"/>
    <property type="evidence" value="ECO:0007669"/>
    <property type="project" value="TreeGrafter"/>
</dbReference>
<organism evidence="4 5">
    <name type="scientific">Sphaerochaeta halotolerans</name>
    <dbReference type="NCBI Taxonomy" id="2293840"/>
    <lineage>
        <taxon>Bacteria</taxon>
        <taxon>Pseudomonadati</taxon>
        <taxon>Spirochaetota</taxon>
        <taxon>Spirochaetia</taxon>
        <taxon>Spirochaetales</taxon>
        <taxon>Sphaerochaetaceae</taxon>
        <taxon>Sphaerochaeta</taxon>
    </lineage>
</organism>
<reference evidence="5" key="1">
    <citation type="submission" date="2018-08" db="EMBL/GenBank/DDBJ databases">
        <authorList>
            <person name="Grouzdev D.S."/>
            <person name="Krutkina M.S."/>
        </authorList>
    </citation>
    <scope>NUCLEOTIDE SEQUENCE [LARGE SCALE GENOMIC DNA]</scope>
    <source>
        <strain evidence="5">4-11</strain>
    </source>
</reference>
<comment type="caution">
    <text evidence="4">The sequence shown here is derived from an EMBL/GenBank/DDBJ whole genome shotgun (WGS) entry which is preliminary data.</text>
</comment>
<dbReference type="SUPFAM" id="SSF53807">
    <property type="entry name" value="Helical backbone' metal receptor"/>
    <property type="match status" value="1"/>
</dbReference>
<dbReference type="InterPro" id="IPR050902">
    <property type="entry name" value="ABC_Transporter_SBP"/>
</dbReference>
<protein>
    <submittedName>
        <fullName evidence="4">ABC transporter substrate-binding protein</fullName>
    </submittedName>
</protein>
<feature type="signal peptide" evidence="2">
    <location>
        <begin position="1"/>
        <end position="26"/>
    </location>
</feature>
<dbReference type="InterPro" id="IPR002491">
    <property type="entry name" value="ABC_transptr_periplasmic_BD"/>
</dbReference>
<name>A0A372MF19_9SPIR</name>
<dbReference type="AlphaFoldDB" id="A0A372MF19"/>
<feature type="domain" description="Fe/B12 periplasmic-binding" evidence="3">
    <location>
        <begin position="42"/>
        <end position="290"/>
    </location>
</feature>
<proteinExistence type="predicted"/>
<keyword evidence="1 2" id="KW-0732">Signal</keyword>
<dbReference type="PROSITE" id="PS50983">
    <property type="entry name" value="FE_B12_PBP"/>
    <property type="match status" value="1"/>
</dbReference>
<evidence type="ECO:0000256" key="2">
    <source>
        <dbReference type="SAM" id="SignalP"/>
    </source>
</evidence>
<evidence type="ECO:0000256" key="1">
    <source>
        <dbReference type="ARBA" id="ARBA00022729"/>
    </source>
</evidence>
<dbReference type="Proteomes" id="UP000264002">
    <property type="component" value="Unassembled WGS sequence"/>
</dbReference>
<dbReference type="Pfam" id="PF01497">
    <property type="entry name" value="Peripla_BP_2"/>
    <property type="match status" value="1"/>
</dbReference>
<keyword evidence="5" id="KW-1185">Reference proteome</keyword>
<accession>A0A372MF19</accession>
<dbReference type="EMBL" id="QUWK01000010">
    <property type="protein sequence ID" value="RFU94372.1"/>
    <property type="molecule type" value="Genomic_DNA"/>
</dbReference>
<sequence>MHNRTVKQYLLFLASFLLLTFSRVGAQPTLEIDNHDNGQELRIVSLSPNVTETLYALGAGETLVGRSDYCNYPEQVTALPSVGTLYNPSLETLLSLEPTVAISSAFVPEDFLSSVERAGIEVVQLDTQQTFQGTYGLIRKIAEVVGKQSEAELMILSMQNTVREVVSSYKNETKPSVYMVIDFGGFDATATGDTFLGEMIELAGATNVAKDARNWTYSKELLMEADPEILLLNPRWGESGEATIQEFRTTKPYSDLSGEIIVFDADSTSRQGPRSADALKALAALIHQGKQ</sequence>
<dbReference type="InterPro" id="IPR054828">
    <property type="entry name" value="Vit_B12_bind_prot"/>
</dbReference>
<dbReference type="OrthoDB" id="9816357at2"/>
<evidence type="ECO:0000313" key="4">
    <source>
        <dbReference type="EMBL" id="RFU94372.1"/>
    </source>
</evidence>
<dbReference type="PANTHER" id="PTHR30535:SF34">
    <property type="entry name" value="MOLYBDATE-BINDING PROTEIN MOLA"/>
    <property type="match status" value="1"/>
</dbReference>
<dbReference type="PANTHER" id="PTHR30535">
    <property type="entry name" value="VITAMIN B12-BINDING PROTEIN"/>
    <property type="match status" value="1"/>
</dbReference>
<dbReference type="RefSeq" id="WP_117330941.1">
    <property type="nucleotide sequence ID" value="NZ_QUWK01000010.1"/>
</dbReference>
<evidence type="ECO:0000259" key="3">
    <source>
        <dbReference type="PROSITE" id="PS50983"/>
    </source>
</evidence>
<reference evidence="4 5" key="2">
    <citation type="submission" date="2018-09" db="EMBL/GenBank/DDBJ databases">
        <title>Genome of Sphaerochaeta halotolerans strain 4-11.</title>
        <authorList>
            <person name="Nazina T.N."/>
            <person name="Sokolova D.S."/>
        </authorList>
    </citation>
    <scope>NUCLEOTIDE SEQUENCE [LARGE SCALE GENOMIC DNA]</scope>
    <source>
        <strain evidence="4 5">4-11</strain>
    </source>
</reference>
<feature type="chain" id="PRO_5016944011" evidence="2">
    <location>
        <begin position="27"/>
        <end position="291"/>
    </location>
</feature>
<dbReference type="CDD" id="cd01143">
    <property type="entry name" value="YvrC"/>
    <property type="match status" value="1"/>
</dbReference>